<protein>
    <submittedName>
        <fullName evidence="1">Uncharacterized protein</fullName>
    </submittedName>
</protein>
<name>A0A0J9VZY2_FUSO4</name>
<gene>
    <name evidence="1" type="ORF">FOXG_21642</name>
</gene>
<dbReference type="KEGG" id="fox:FOXG_21642"/>
<dbReference type="GeneID" id="28962348"/>
<organism evidence="1 2">
    <name type="scientific">Fusarium oxysporum f. sp. lycopersici (strain 4287 / CBS 123668 / FGSC 9935 / NRRL 34936)</name>
    <name type="common">Fusarium vascular wilt of tomato</name>
    <dbReference type="NCBI Taxonomy" id="426428"/>
    <lineage>
        <taxon>Eukaryota</taxon>
        <taxon>Fungi</taxon>
        <taxon>Dikarya</taxon>
        <taxon>Ascomycota</taxon>
        <taxon>Pezizomycotina</taxon>
        <taxon>Sordariomycetes</taxon>
        <taxon>Hypocreomycetidae</taxon>
        <taxon>Hypocreales</taxon>
        <taxon>Nectriaceae</taxon>
        <taxon>Fusarium</taxon>
        <taxon>Fusarium oxysporum species complex</taxon>
    </lineage>
</organism>
<reference evidence="1" key="1">
    <citation type="submission" date="2007-04" db="EMBL/GenBank/DDBJ databases">
        <authorList>
            <consortium name="The Broad Institute Genome Sequencing Platform"/>
            <person name="Birren B."/>
            <person name="Lander E."/>
            <person name="Galagan J."/>
            <person name="Nusbaum C."/>
            <person name="Devon K."/>
            <person name="Ma L.-J."/>
            <person name="Jaffe D."/>
            <person name="Butler J."/>
            <person name="Alvarez P."/>
            <person name="Gnerre S."/>
            <person name="Grabherr M."/>
            <person name="Kleber M."/>
            <person name="Mauceli E."/>
            <person name="Brockman W."/>
            <person name="MacCallum I.A."/>
            <person name="Young S."/>
            <person name="LaButti K."/>
            <person name="DeCaprio D."/>
            <person name="Crawford M."/>
            <person name="Koehrsen M."/>
            <person name="Engels R."/>
            <person name="Montgomery P."/>
            <person name="Pearson M."/>
            <person name="Howarth C."/>
            <person name="Larson L."/>
            <person name="White J."/>
            <person name="O'Leary S."/>
            <person name="Kodira C."/>
            <person name="Zeng Q."/>
            <person name="Yandava C."/>
            <person name="Alvarado L."/>
            <person name="Kistler C."/>
            <person name="Shim W.-B."/>
            <person name="Kang S."/>
            <person name="Woloshuk C."/>
        </authorList>
    </citation>
    <scope>NUCLEOTIDE SEQUENCE</scope>
    <source>
        <strain evidence="1">4287</strain>
    </source>
</reference>
<sequence length="207" mass="22914">MIGSAALQEPDIDQLARSVMRPDALHVFANNMEKVYEFWKMLHTMTSIPNDTPDTNAFILKAFGRAIAVNRKRGRVRSRSGYRNAAIVMDLFLEAHGFIADRVHAKKQLNRRMQTSRWWTHLASGCPLLLVVYSDAAESLIANRKVSNMILEALGSRLLASGGPSLIQASHKLQALAETDVQSDTSEAHAVLKEVIGTKTMLLSGMI</sequence>
<dbReference type="EMBL" id="DS231718">
    <property type="protein sequence ID" value="KNB16363.1"/>
    <property type="molecule type" value="Genomic_DNA"/>
</dbReference>
<accession>A0A0J9VZY2</accession>
<evidence type="ECO:0000313" key="1">
    <source>
        <dbReference type="EMBL" id="KNB16363.1"/>
    </source>
</evidence>
<dbReference type="Proteomes" id="UP000009097">
    <property type="component" value="Unassembled WGS sequence"/>
</dbReference>
<evidence type="ECO:0000313" key="2">
    <source>
        <dbReference type="Proteomes" id="UP000009097"/>
    </source>
</evidence>
<dbReference type="AlphaFoldDB" id="A0A0J9VZY2"/>
<proteinExistence type="predicted"/>
<dbReference type="RefSeq" id="XP_018254408.1">
    <property type="nucleotide sequence ID" value="XM_018401988.1"/>
</dbReference>
<dbReference type="VEuPathDB" id="FungiDB:FOXG_21642"/>
<reference evidence="1" key="2">
    <citation type="journal article" date="2010" name="Nature">
        <title>Comparative genomics reveals mobile pathogenicity chromosomes in Fusarium.</title>
        <authorList>
            <person name="Ma L.J."/>
            <person name="van der Does H.C."/>
            <person name="Borkovich K.A."/>
            <person name="Coleman J.J."/>
            <person name="Daboussi M.J."/>
            <person name="Di Pietro A."/>
            <person name="Dufresne M."/>
            <person name="Freitag M."/>
            <person name="Grabherr M."/>
            <person name="Henrissat B."/>
            <person name="Houterman P.M."/>
            <person name="Kang S."/>
            <person name="Shim W.B."/>
            <person name="Woloshuk C."/>
            <person name="Xie X."/>
            <person name="Xu J.R."/>
            <person name="Antoniw J."/>
            <person name="Baker S.E."/>
            <person name="Bluhm B.H."/>
            <person name="Breakspear A."/>
            <person name="Brown D.W."/>
            <person name="Butchko R.A."/>
            <person name="Chapman S."/>
            <person name="Coulson R."/>
            <person name="Coutinho P.M."/>
            <person name="Danchin E.G."/>
            <person name="Diener A."/>
            <person name="Gale L.R."/>
            <person name="Gardiner D.M."/>
            <person name="Goff S."/>
            <person name="Hammond-Kosack K.E."/>
            <person name="Hilburn K."/>
            <person name="Hua-Van A."/>
            <person name="Jonkers W."/>
            <person name="Kazan K."/>
            <person name="Kodira C.D."/>
            <person name="Koehrsen M."/>
            <person name="Kumar L."/>
            <person name="Lee Y.H."/>
            <person name="Li L."/>
            <person name="Manners J.M."/>
            <person name="Miranda-Saavedra D."/>
            <person name="Mukherjee M."/>
            <person name="Park G."/>
            <person name="Park J."/>
            <person name="Park S.Y."/>
            <person name="Proctor R.H."/>
            <person name="Regev A."/>
            <person name="Ruiz-Roldan M.C."/>
            <person name="Sain D."/>
            <person name="Sakthikumar S."/>
            <person name="Sykes S."/>
            <person name="Schwartz D.C."/>
            <person name="Turgeon B.G."/>
            <person name="Wapinski I."/>
            <person name="Yoder O."/>
            <person name="Young S."/>
            <person name="Zeng Q."/>
            <person name="Zhou S."/>
            <person name="Galagan J."/>
            <person name="Cuomo C.A."/>
            <person name="Kistler H.C."/>
            <person name="Rep M."/>
        </authorList>
    </citation>
    <scope>NUCLEOTIDE SEQUENCE [LARGE SCALE GENOMIC DNA]</scope>
    <source>
        <strain evidence="1">4287</strain>
    </source>
</reference>